<comment type="caution">
    <text evidence="1">The sequence shown here is derived from an EMBL/GenBank/DDBJ whole genome shotgun (WGS) entry which is preliminary data.</text>
</comment>
<gene>
    <name evidence="1" type="ORF">BDY19DRAFT_245438</name>
</gene>
<sequence length="304" mass="32781">MSSKRGRKRNDNLPPNRARDVQRAFRARRAAHLEALEQRVAELEDENNTLRAALNLPPANRQPLGKGPTGKDKPKPRTESPSSGSTRTHSLSPSSLSTVLNPNGQPGALSDSSPWDEGMFGGGREREVQPSPVSNSYPVTPVSSNTSQPPYSFPNQNQSSSRPSVSTYGLQMPQDYPTSTGRPGGEGYSESLFDRRFHFAQSGYSDNSHSNFHAQSPTSAVSLPPHRASPSASLQNLSFAHRRSITEPQALRTALMSGMPGMMGHSHSSSGKGPSASMSETVGHLRAAEFDVDPRVNQLNTLPS</sequence>
<evidence type="ECO:0000313" key="2">
    <source>
        <dbReference type="Proteomes" id="UP001055072"/>
    </source>
</evidence>
<dbReference type="Proteomes" id="UP001055072">
    <property type="component" value="Unassembled WGS sequence"/>
</dbReference>
<reference evidence="1" key="1">
    <citation type="journal article" date="2021" name="Environ. Microbiol.">
        <title>Gene family expansions and transcriptome signatures uncover fungal adaptations to wood decay.</title>
        <authorList>
            <person name="Hage H."/>
            <person name="Miyauchi S."/>
            <person name="Viragh M."/>
            <person name="Drula E."/>
            <person name="Min B."/>
            <person name="Chaduli D."/>
            <person name="Navarro D."/>
            <person name="Favel A."/>
            <person name="Norest M."/>
            <person name="Lesage-Meessen L."/>
            <person name="Balint B."/>
            <person name="Merenyi Z."/>
            <person name="de Eugenio L."/>
            <person name="Morin E."/>
            <person name="Martinez A.T."/>
            <person name="Baldrian P."/>
            <person name="Stursova M."/>
            <person name="Martinez M.J."/>
            <person name="Novotny C."/>
            <person name="Magnuson J.K."/>
            <person name="Spatafora J.W."/>
            <person name="Maurice S."/>
            <person name="Pangilinan J."/>
            <person name="Andreopoulos W."/>
            <person name="LaButti K."/>
            <person name="Hundley H."/>
            <person name="Na H."/>
            <person name="Kuo A."/>
            <person name="Barry K."/>
            <person name="Lipzen A."/>
            <person name="Henrissat B."/>
            <person name="Riley R."/>
            <person name="Ahrendt S."/>
            <person name="Nagy L.G."/>
            <person name="Grigoriev I.V."/>
            <person name="Martin F."/>
            <person name="Rosso M.N."/>
        </authorList>
    </citation>
    <scope>NUCLEOTIDE SEQUENCE</scope>
    <source>
        <strain evidence="1">CBS 384.51</strain>
    </source>
</reference>
<organism evidence="1 2">
    <name type="scientific">Irpex rosettiformis</name>
    <dbReference type="NCBI Taxonomy" id="378272"/>
    <lineage>
        <taxon>Eukaryota</taxon>
        <taxon>Fungi</taxon>
        <taxon>Dikarya</taxon>
        <taxon>Basidiomycota</taxon>
        <taxon>Agaricomycotina</taxon>
        <taxon>Agaricomycetes</taxon>
        <taxon>Polyporales</taxon>
        <taxon>Irpicaceae</taxon>
        <taxon>Irpex</taxon>
    </lineage>
</organism>
<protein>
    <submittedName>
        <fullName evidence="1">Uncharacterized protein</fullName>
    </submittedName>
</protein>
<name>A0ACB8TYZ0_9APHY</name>
<evidence type="ECO:0000313" key="1">
    <source>
        <dbReference type="EMBL" id="KAI0087313.1"/>
    </source>
</evidence>
<proteinExistence type="predicted"/>
<accession>A0ACB8TYZ0</accession>
<dbReference type="EMBL" id="MU274918">
    <property type="protein sequence ID" value="KAI0087313.1"/>
    <property type="molecule type" value="Genomic_DNA"/>
</dbReference>
<keyword evidence="2" id="KW-1185">Reference proteome</keyword>